<keyword evidence="7 9" id="KW-0106">Calcium</keyword>
<dbReference type="InterPro" id="IPR002022">
    <property type="entry name" value="Pec_lyase"/>
</dbReference>
<reference evidence="12" key="1">
    <citation type="journal article" date="2019" name="Gigascience">
        <title>De novo genome assembly of the endangered Acer yangbiense, a plant species with extremely small populations endemic to Yunnan Province, China.</title>
        <authorList>
            <person name="Yang J."/>
            <person name="Wariss H.M."/>
            <person name="Tao L."/>
            <person name="Zhang R."/>
            <person name="Yun Q."/>
            <person name="Hollingsworth P."/>
            <person name="Dao Z."/>
            <person name="Luo G."/>
            <person name="Guo H."/>
            <person name="Ma Y."/>
            <person name="Sun W."/>
        </authorList>
    </citation>
    <scope>NUCLEOTIDE SEQUENCE [LARGE SCALE GENOMIC DNA]</scope>
    <source>
        <strain evidence="12">cv. Malutang</strain>
    </source>
</reference>
<evidence type="ECO:0000256" key="7">
    <source>
        <dbReference type="ARBA" id="ARBA00022837"/>
    </source>
</evidence>
<proteinExistence type="inferred from homology"/>
<protein>
    <recommendedName>
        <fullName evidence="4 9">Pectate lyase</fullName>
        <ecNumber evidence="4 9">4.2.2.2</ecNumber>
    </recommendedName>
</protein>
<evidence type="ECO:0000313" key="11">
    <source>
        <dbReference type="EMBL" id="TXG46957.1"/>
    </source>
</evidence>
<dbReference type="SMART" id="SM00656">
    <property type="entry name" value="Amb_all"/>
    <property type="match status" value="1"/>
</dbReference>
<keyword evidence="8 9" id="KW-0456">Lyase</keyword>
<evidence type="ECO:0000256" key="1">
    <source>
        <dbReference type="ARBA" id="ARBA00000695"/>
    </source>
</evidence>
<feature type="chain" id="PRO_5023159380" description="Pectate lyase" evidence="9">
    <location>
        <begin position="26"/>
        <end position="388"/>
    </location>
</feature>
<dbReference type="OrthoDB" id="1637350at2759"/>
<dbReference type="EC" id="4.2.2.2" evidence="4 9"/>
<comment type="cofactor">
    <cofactor evidence="9">
        <name>Ca(2+)</name>
        <dbReference type="ChEBI" id="CHEBI:29108"/>
    </cofactor>
    <text evidence="9">Binds 1 Ca(2+) ion. Required for its activity.</text>
</comment>
<dbReference type="PANTHER" id="PTHR31683">
    <property type="entry name" value="PECTATE LYASE 18-RELATED"/>
    <property type="match status" value="1"/>
</dbReference>
<dbReference type="InterPro" id="IPR012334">
    <property type="entry name" value="Pectin_lyas_fold"/>
</dbReference>
<dbReference type="UniPathway" id="UPA00545">
    <property type="reaction ID" value="UER00824"/>
</dbReference>
<comment type="catalytic activity">
    <reaction evidence="1 9">
        <text>Eliminative cleavage of (1-&gt;4)-alpha-D-galacturonan to give oligosaccharides with 4-deoxy-alpha-D-galact-4-enuronosyl groups at their non-reducing ends.</text>
        <dbReference type="EC" id="4.2.2.2"/>
    </reaction>
</comment>
<dbReference type="InterPro" id="IPR045032">
    <property type="entry name" value="PEL"/>
</dbReference>
<comment type="similarity">
    <text evidence="3 9">Belongs to the polysaccharide lyase 1 family.</text>
</comment>
<evidence type="ECO:0000256" key="3">
    <source>
        <dbReference type="ARBA" id="ARBA00010980"/>
    </source>
</evidence>
<dbReference type="Proteomes" id="UP000323000">
    <property type="component" value="Chromosome 13"/>
</dbReference>
<evidence type="ECO:0000259" key="10">
    <source>
        <dbReference type="SMART" id="SM00656"/>
    </source>
</evidence>
<dbReference type="PANTHER" id="PTHR31683:SF80">
    <property type="entry name" value="PECTATE LYASE 16-RELATED"/>
    <property type="match status" value="1"/>
</dbReference>
<keyword evidence="12" id="KW-1185">Reference proteome</keyword>
<organism evidence="11 12">
    <name type="scientific">Acer yangbiense</name>
    <dbReference type="NCBI Taxonomy" id="1000413"/>
    <lineage>
        <taxon>Eukaryota</taxon>
        <taxon>Viridiplantae</taxon>
        <taxon>Streptophyta</taxon>
        <taxon>Embryophyta</taxon>
        <taxon>Tracheophyta</taxon>
        <taxon>Spermatophyta</taxon>
        <taxon>Magnoliopsida</taxon>
        <taxon>eudicotyledons</taxon>
        <taxon>Gunneridae</taxon>
        <taxon>Pentapetalae</taxon>
        <taxon>rosids</taxon>
        <taxon>malvids</taxon>
        <taxon>Sapindales</taxon>
        <taxon>Sapindaceae</taxon>
        <taxon>Hippocastanoideae</taxon>
        <taxon>Acereae</taxon>
        <taxon>Acer</taxon>
    </lineage>
</organism>
<dbReference type="PRINTS" id="PR00807">
    <property type="entry name" value="AMBALLERGEN"/>
</dbReference>
<sequence length="388" mass="42233">MASYNTNNLLLLSCLLANFISVLHALSLEGYNAPTTPKKVLMNVVDSCWRTNANWAKNRQALANCVVGFGKGAMGGKYGGIYTVTNPSDDPVNPKPGMLRYGVIQSKPLWIVFAKDMVITLKNELIVNSFKTIDGRGVKVEIANGPCITIQGVSHVIIHGISIHDCKPSKSGLVRSSPTHVGHRNGADGDGISIFASSNIWIDHCSLARCTDGLIDVIHASTAITISNNYFTQHDKVMLLGHNDQYSADKVMKVTIAFNRFGEGLIERMPRVRFGYAHVANNRYDHWRMYAIGGSANPTILSEGNYFLAANSNYKQVTKRETNGGWKNWKWRTSKDVFLNGAYFVPSGYGSCAPNYSGTQSFPVAPGALVPALTSNAGPLRCVVGKPC</sequence>
<gene>
    <name evidence="11" type="ORF">EZV62_026251</name>
</gene>
<evidence type="ECO:0000256" key="8">
    <source>
        <dbReference type="ARBA" id="ARBA00023239"/>
    </source>
</evidence>
<accession>A0A5C7GR78</accession>
<dbReference type="Gene3D" id="2.160.20.10">
    <property type="entry name" value="Single-stranded right-handed beta-helix, Pectin lyase-like"/>
    <property type="match status" value="1"/>
</dbReference>
<dbReference type="GO" id="GO:0030570">
    <property type="term" value="F:pectate lyase activity"/>
    <property type="evidence" value="ECO:0007669"/>
    <property type="project" value="UniProtKB-EC"/>
</dbReference>
<keyword evidence="5 9" id="KW-0479">Metal-binding</keyword>
<evidence type="ECO:0000256" key="9">
    <source>
        <dbReference type="RuleBase" id="RU361123"/>
    </source>
</evidence>
<evidence type="ECO:0000256" key="4">
    <source>
        <dbReference type="ARBA" id="ARBA00012272"/>
    </source>
</evidence>
<feature type="domain" description="Pectate lyase" evidence="10">
    <location>
        <begin position="116"/>
        <end position="313"/>
    </location>
</feature>
<dbReference type="AlphaFoldDB" id="A0A5C7GR78"/>
<feature type="signal peptide" evidence="9">
    <location>
        <begin position="1"/>
        <end position="25"/>
    </location>
</feature>
<dbReference type="InterPro" id="IPR011050">
    <property type="entry name" value="Pectin_lyase_fold/virulence"/>
</dbReference>
<evidence type="ECO:0000256" key="2">
    <source>
        <dbReference type="ARBA" id="ARBA00005220"/>
    </source>
</evidence>
<comment type="pathway">
    <text evidence="2 9">Glycan metabolism; pectin degradation; 2-dehydro-3-deoxy-D-gluconate from pectin: step 2/5.</text>
</comment>
<keyword evidence="6 9" id="KW-0732">Signal</keyword>
<evidence type="ECO:0000313" key="12">
    <source>
        <dbReference type="Proteomes" id="UP000323000"/>
    </source>
</evidence>
<comment type="caution">
    <text evidence="11">The sequence shown here is derived from an EMBL/GenBank/DDBJ whole genome shotgun (WGS) entry which is preliminary data.</text>
</comment>
<dbReference type="GO" id="GO:0045490">
    <property type="term" value="P:pectin catabolic process"/>
    <property type="evidence" value="ECO:0007669"/>
    <property type="project" value="UniProtKB-UniPathway"/>
</dbReference>
<evidence type="ECO:0000256" key="6">
    <source>
        <dbReference type="ARBA" id="ARBA00022729"/>
    </source>
</evidence>
<dbReference type="EMBL" id="VAHF01000013">
    <property type="protein sequence ID" value="TXG46957.1"/>
    <property type="molecule type" value="Genomic_DNA"/>
</dbReference>
<dbReference type="GO" id="GO:0046872">
    <property type="term" value="F:metal ion binding"/>
    <property type="evidence" value="ECO:0007669"/>
    <property type="project" value="UniProtKB-KW"/>
</dbReference>
<dbReference type="InterPro" id="IPR018082">
    <property type="entry name" value="AmbAllergen"/>
</dbReference>
<dbReference type="Pfam" id="PF00544">
    <property type="entry name" value="Pectate_lyase_4"/>
    <property type="match status" value="1"/>
</dbReference>
<name>A0A5C7GR78_9ROSI</name>
<evidence type="ECO:0000256" key="5">
    <source>
        <dbReference type="ARBA" id="ARBA00022723"/>
    </source>
</evidence>
<dbReference type="SUPFAM" id="SSF51126">
    <property type="entry name" value="Pectin lyase-like"/>
    <property type="match status" value="1"/>
</dbReference>